<dbReference type="InterPro" id="IPR013766">
    <property type="entry name" value="Thioredoxin_domain"/>
</dbReference>
<keyword evidence="4" id="KW-1015">Disulfide bond</keyword>
<evidence type="ECO:0000259" key="6">
    <source>
        <dbReference type="PROSITE" id="PS51352"/>
    </source>
</evidence>
<evidence type="ECO:0000256" key="3">
    <source>
        <dbReference type="ARBA" id="ARBA00022968"/>
    </source>
</evidence>
<feature type="domain" description="Thioredoxin" evidence="6">
    <location>
        <begin position="35"/>
        <end position="173"/>
    </location>
</feature>
<comment type="subcellular location">
    <subcellularLocation>
        <location evidence="1">Cell envelope</location>
    </subcellularLocation>
</comment>
<dbReference type="InterPro" id="IPR050553">
    <property type="entry name" value="Thioredoxin_ResA/DsbE_sf"/>
</dbReference>
<name>A0ABY9JWM6_9BACI</name>
<dbReference type="CDD" id="cd02966">
    <property type="entry name" value="TlpA_like_family"/>
    <property type="match status" value="1"/>
</dbReference>
<dbReference type="InterPro" id="IPR036249">
    <property type="entry name" value="Thioredoxin-like_sf"/>
</dbReference>
<evidence type="ECO:0000313" key="7">
    <source>
        <dbReference type="EMBL" id="WLR43780.1"/>
    </source>
</evidence>
<dbReference type="NCBIfam" id="NF002854">
    <property type="entry name" value="PRK03147.1"/>
    <property type="match status" value="1"/>
</dbReference>
<dbReference type="SUPFAM" id="SSF52833">
    <property type="entry name" value="Thioredoxin-like"/>
    <property type="match status" value="1"/>
</dbReference>
<evidence type="ECO:0000256" key="2">
    <source>
        <dbReference type="ARBA" id="ARBA00022748"/>
    </source>
</evidence>
<dbReference type="InterPro" id="IPR000866">
    <property type="entry name" value="AhpC/TSA"/>
</dbReference>
<evidence type="ECO:0000256" key="1">
    <source>
        <dbReference type="ARBA" id="ARBA00004196"/>
    </source>
</evidence>
<organism evidence="7 8">
    <name type="scientific">Bacillus carboniphilus</name>
    <dbReference type="NCBI Taxonomy" id="86663"/>
    <lineage>
        <taxon>Bacteria</taxon>
        <taxon>Bacillati</taxon>
        <taxon>Bacillota</taxon>
        <taxon>Bacilli</taxon>
        <taxon>Bacillales</taxon>
        <taxon>Bacillaceae</taxon>
        <taxon>Bacillus</taxon>
    </lineage>
</organism>
<evidence type="ECO:0000256" key="5">
    <source>
        <dbReference type="ARBA" id="ARBA00023284"/>
    </source>
</evidence>
<protein>
    <submittedName>
        <fullName evidence="7">Thiol-disulfide oxidoreductase ResA</fullName>
    </submittedName>
</protein>
<dbReference type="Pfam" id="PF00578">
    <property type="entry name" value="AhpC-TSA"/>
    <property type="match status" value="1"/>
</dbReference>
<dbReference type="Proteomes" id="UP001197974">
    <property type="component" value="Chromosome"/>
</dbReference>
<dbReference type="PANTHER" id="PTHR42852">
    <property type="entry name" value="THIOL:DISULFIDE INTERCHANGE PROTEIN DSBE"/>
    <property type="match status" value="1"/>
</dbReference>
<evidence type="ECO:0000256" key="4">
    <source>
        <dbReference type="ARBA" id="ARBA00023157"/>
    </source>
</evidence>
<dbReference type="PANTHER" id="PTHR42852:SF6">
    <property type="entry name" value="THIOL:DISULFIDE INTERCHANGE PROTEIN DSBE"/>
    <property type="match status" value="1"/>
</dbReference>
<evidence type="ECO:0000313" key="8">
    <source>
        <dbReference type="Proteomes" id="UP001197974"/>
    </source>
</evidence>
<keyword evidence="8" id="KW-1185">Reference proteome</keyword>
<gene>
    <name evidence="7" type="ORF">LC087_06535</name>
</gene>
<proteinExistence type="predicted"/>
<dbReference type="Gene3D" id="3.40.30.10">
    <property type="entry name" value="Glutaredoxin"/>
    <property type="match status" value="1"/>
</dbReference>
<keyword evidence="3" id="KW-0812">Transmembrane</keyword>
<dbReference type="RefSeq" id="WP_226538596.1">
    <property type="nucleotide sequence ID" value="NZ_CP129013.1"/>
</dbReference>
<dbReference type="PROSITE" id="PS51352">
    <property type="entry name" value="THIOREDOXIN_2"/>
    <property type="match status" value="1"/>
</dbReference>
<dbReference type="EMBL" id="CP129013">
    <property type="protein sequence ID" value="WLR43780.1"/>
    <property type="molecule type" value="Genomic_DNA"/>
</dbReference>
<dbReference type="InterPro" id="IPR017937">
    <property type="entry name" value="Thioredoxin_CS"/>
</dbReference>
<reference evidence="7 8" key="1">
    <citation type="submission" date="2023-06" db="EMBL/GenBank/DDBJ databases">
        <title>Five Gram-positive bacteria isolated from mangrove sediments in Shenzhen, Guangdong, China.</title>
        <authorList>
            <person name="Yu S."/>
            <person name="Zheng W."/>
            <person name="Huang Y."/>
        </authorList>
    </citation>
    <scope>NUCLEOTIDE SEQUENCE [LARGE SCALE GENOMIC DNA]</scope>
    <source>
        <strain evidence="7 8">SaN35-3</strain>
    </source>
</reference>
<sequence length="173" mass="19826">MKRKRLIIRTAILLLLISAISYTLYMNFFHSKGSVEIGDKAPLFVLENLQGEEVYLEDLQGKGVFLNFWGTWCEPCKTEMPYMQNQYEYYQGQGVEIVAVNIAESRVAVKKFVEEYGLTFPVVLDKNRDVSSAYDVGNLPATYLIDSDGIIVDIKTGQMTERDVQQYMEQIKP</sequence>
<keyword evidence="2" id="KW-0201">Cytochrome c-type biogenesis</keyword>
<accession>A0ABY9JWM6</accession>
<keyword evidence="3" id="KW-0735">Signal-anchor</keyword>
<keyword evidence="5" id="KW-0676">Redox-active center</keyword>
<dbReference type="PROSITE" id="PS00194">
    <property type="entry name" value="THIOREDOXIN_1"/>
    <property type="match status" value="1"/>
</dbReference>